<proteinExistence type="predicted"/>
<protein>
    <submittedName>
        <fullName evidence="2">Transmembrane protein 151B</fullName>
    </submittedName>
</protein>
<dbReference type="Proteomes" id="UP000095286">
    <property type="component" value="Unplaced"/>
</dbReference>
<organism evidence="1 2">
    <name type="scientific">Rhabditophanes sp. KR3021</name>
    <dbReference type="NCBI Taxonomy" id="114890"/>
    <lineage>
        <taxon>Eukaryota</taxon>
        <taxon>Metazoa</taxon>
        <taxon>Ecdysozoa</taxon>
        <taxon>Nematoda</taxon>
        <taxon>Chromadorea</taxon>
        <taxon>Rhabditida</taxon>
        <taxon>Tylenchina</taxon>
        <taxon>Panagrolaimomorpha</taxon>
        <taxon>Strongyloidoidea</taxon>
        <taxon>Alloionematidae</taxon>
        <taxon>Rhabditophanes</taxon>
    </lineage>
</organism>
<name>A0AC35U6T5_9BILA</name>
<evidence type="ECO:0000313" key="1">
    <source>
        <dbReference type="Proteomes" id="UP000095286"/>
    </source>
</evidence>
<sequence>MVRPERTSQAVNAATNNNTDTVSHVKPKRYGLLRTLRDQFYWKCLITTIMVNTCIGYSIWCTLSKQYFPLQIGSYTISNSTCSQGYQLIPMGFGFLLYIIYLMECWHTRLKVDKLISTDIEDVKDYLKKLQLATPIVWWKSICYHYLRRTRQVTRYRNGDAFTATQVYYERVNSHTAGNIFLFDHCGVKDISRNIYDLHKYPVIKFRFYKGFVFACSQAADEFEEQRARFFSENESKDDYMEVREGLDLAGCLFQEEVIAYRDSKKGFPWYMSPFAYWVASFLLMSWPLRIYCELKTAHLSYRVTKLFGSNYLSPSSYNYTGPLTRTSTMESRELELAARENYLMVPSYSEAMLLDPILSSNAGCSFSNQGFRNHSPQVTPFISDPPRFTIPASVINRHLQPTGSGHRLRNDTTQTPNYGSTNESFALDIECPDQTPTAPQRSSSMSFVNYKNNLKLTLPGIEEGSVNTTRFPLSVLRSFSIHAGLGASHDLELCRNIKSLHPNSTNLIENERTPLVSATTETRGPPPSYETALKMNTPIVQRLKRSATHSISSILNLINFGESSKADASKLPSSEDQSE</sequence>
<evidence type="ECO:0000313" key="2">
    <source>
        <dbReference type="WBParaSite" id="RSKR_0000843000.1"/>
    </source>
</evidence>
<dbReference type="WBParaSite" id="RSKR_0000843000.1">
    <property type="protein sequence ID" value="RSKR_0000843000.1"/>
    <property type="gene ID" value="RSKR_0000843000"/>
</dbReference>
<accession>A0AC35U6T5</accession>
<reference evidence="2" key="1">
    <citation type="submission" date="2016-11" db="UniProtKB">
        <authorList>
            <consortium name="WormBaseParasite"/>
        </authorList>
    </citation>
    <scope>IDENTIFICATION</scope>
    <source>
        <strain evidence="2">KR3021</strain>
    </source>
</reference>